<evidence type="ECO:0000256" key="3">
    <source>
        <dbReference type="ARBA" id="ARBA00022448"/>
    </source>
</evidence>
<evidence type="ECO:0000256" key="8">
    <source>
        <dbReference type="SAM" id="Phobius"/>
    </source>
</evidence>
<feature type="transmembrane region" description="Helical" evidence="8">
    <location>
        <begin position="328"/>
        <end position="353"/>
    </location>
</feature>
<feature type="transmembrane region" description="Helical" evidence="8">
    <location>
        <begin position="55"/>
        <end position="80"/>
    </location>
</feature>
<dbReference type="AlphaFoldDB" id="A0A2N3Y7F5"/>
<keyword evidence="6 8" id="KW-1133">Transmembrane helix</keyword>
<evidence type="ECO:0000256" key="7">
    <source>
        <dbReference type="ARBA" id="ARBA00023136"/>
    </source>
</evidence>
<feature type="transmembrane region" description="Helical" evidence="8">
    <location>
        <begin position="175"/>
        <end position="193"/>
    </location>
</feature>
<dbReference type="GO" id="GO:0005886">
    <property type="term" value="C:plasma membrane"/>
    <property type="evidence" value="ECO:0007669"/>
    <property type="project" value="UniProtKB-SubCell"/>
</dbReference>
<proteinExistence type="inferred from homology"/>
<keyword evidence="4" id="KW-1003">Cell membrane</keyword>
<evidence type="ECO:0000256" key="1">
    <source>
        <dbReference type="ARBA" id="ARBA00004651"/>
    </source>
</evidence>
<feature type="transmembrane region" description="Helical" evidence="8">
    <location>
        <begin position="92"/>
        <end position="113"/>
    </location>
</feature>
<comment type="similarity">
    <text evidence="2">Belongs to the autoinducer-2 exporter (AI-2E) (TC 2.A.86) family.</text>
</comment>
<dbReference type="PANTHER" id="PTHR21716">
    <property type="entry name" value="TRANSMEMBRANE PROTEIN"/>
    <property type="match status" value="1"/>
</dbReference>
<keyword evidence="7 8" id="KW-0472">Membrane</keyword>
<evidence type="ECO:0000256" key="4">
    <source>
        <dbReference type="ARBA" id="ARBA00022475"/>
    </source>
</evidence>
<dbReference type="RefSeq" id="WP_158309644.1">
    <property type="nucleotide sequence ID" value="NZ_CP061007.1"/>
</dbReference>
<feature type="transmembrane region" description="Helical" evidence="8">
    <location>
        <begin position="254"/>
        <end position="274"/>
    </location>
</feature>
<dbReference type="EMBL" id="PJNB01000001">
    <property type="protein sequence ID" value="PKW18869.1"/>
    <property type="molecule type" value="Genomic_DNA"/>
</dbReference>
<feature type="transmembrane region" description="Helical" evidence="8">
    <location>
        <begin position="281"/>
        <end position="308"/>
    </location>
</feature>
<comment type="caution">
    <text evidence="9">The sequence shown here is derived from an EMBL/GenBank/DDBJ whole genome shotgun (WGS) entry which is preliminary data.</text>
</comment>
<name>A0A2N3Y7F5_SACSN</name>
<feature type="transmembrane region" description="Helical" evidence="8">
    <location>
        <begin position="223"/>
        <end position="248"/>
    </location>
</feature>
<dbReference type="PANTHER" id="PTHR21716:SF53">
    <property type="entry name" value="PERMEASE PERM-RELATED"/>
    <property type="match status" value="1"/>
</dbReference>
<evidence type="ECO:0000313" key="10">
    <source>
        <dbReference type="Proteomes" id="UP000233786"/>
    </source>
</evidence>
<accession>A0A2N3Y7F5</accession>
<organism evidence="9 10">
    <name type="scientific">Saccharopolyspora spinosa</name>
    <dbReference type="NCBI Taxonomy" id="60894"/>
    <lineage>
        <taxon>Bacteria</taxon>
        <taxon>Bacillati</taxon>
        <taxon>Actinomycetota</taxon>
        <taxon>Actinomycetes</taxon>
        <taxon>Pseudonocardiales</taxon>
        <taxon>Pseudonocardiaceae</taxon>
        <taxon>Saccharopolyspora</taxon>
    </lineage>
</organism>
<keyword evidence="3" id="KW-0813">Transport</keyword>
<keyword evidence="5 8" id="KW-0812">Transmembrane</keyword>
<evidence type="ECO:0000256" key="6">
    <source>
        <dbReference type="ARBA" id="ARBA00022989"/>
    </source>
</evidence>
<dbReference type="STRING" id="994479.GCA_000194155_05021"/>
<sequence>MISVAGQPRDVDDSGGRGDVAGAVPRSLRVAAAVGWRLLVLVAVLWVLWQAFNLLYGEVMSVAVAALLAALMSPAVHWLVRRGLNRTLATTLVLVGGLAALGAVLAVVINTLVAGLSGLSEQLVASFQQIHDWLIRGPLSLSQQELNQVFQQLSEALRIDRGGLPTTALATTGTLLRFLAGVLLGLFTLFFFLRDGDSIWSFLVRVTMPRTIRFRVHNAGRQGFITLVAYVRATAAVAFIDAAVIGIGATVLGVPLPFVLAVLIFLGAFVPYIGAVVTGSLAVLVALAANGVVNALILLAVVVCVMQLEGHVLQPLLLGHAVRLHPLAVVLSVTAGFTLASVGGAVLAVPLVATANTVIRALHTQTRVIPEHGGNGHQQP</sequence>
<protein>
    <submittedName>
        <fullName evidence="9">PurR-regulated permease PerM</fullName>
    </submittedName>
</protein>
<dbReference type="InterPro" id="IPR002549">
    <property type="entry name" value="AI-2E-like"/>
</dbReference>
<reference evidence="9" key="1">
    <citation type="submission" date="2017-12" db="EMBL/GenBank/DDBJ databases">
        <title>Sequencing the genomes of 1000 Actinobacteria strains.</title>
        <authorList>
            <person name="Klenk H.-P."/>
        </authorList>
    </citation>
    <scope>NUCLEOTIDE SEQUENCE [LARGE SCALE GENOMIC DNA]</scope>
    <source>
        <strain evidence="9">DSM 44228</strain>
    </source>
</reference>
<evidence type="ECO:0000256" key="5">
    <source>
        <dbReference type="ARBA" id="ARBA00022692"/>
    </source>
</evidence>
<feature type="transmembrane region" description="Helical" evidence="8">
    <location>
        <begin position="30"/>
        <end position="49"/>
    </location>
</feature>
<keyword evidence="10" id="KW-1185">Reference proteome</keyword>
<gene>
    <name evidence="9" type="ORF">A8926_7006</name>
</gene>
<dbReference type="Proteomes" id="UP000233786">
    <property type="component" value="Unassembled WGS sequence"/>
</dbReference>
<dbReference type="GO" id="GO:0055085">
    <property type="term" value="P:transmembrane transport"/>
    <property type="evidence" value="ECO:0007669"/>
    <property type="project" value="TreeGrafter"/>
</dbReference>
<evidence type="ECO:0000256" key="2">
    <source>
        <dbReference type="ARBA" id="ARBA00009773"/>
    </source>
</evidence>
<dbReference type="Pfam" id="PF01594">
    <property type="entry name" value="AI-2E_transport"/>
    <property type="match status" value="1"/>
</dbReference>
<evidence type="ECO:0000313" key="9">
    <source>
        <dbReference type="EMBL" id="PKW18869.1"/>
    </source>
</evidence>
<comment type="subcellular location">
    <subcellularLocation>
        <location evidence="1">Cell membrane</location>
        <topology evidence="1">Multi-pass membrane protein</topology>
    </subcellularLocation>
</comment>